<dbReference type="EMBL" id="JAGDFL010000345">
    <property type="protein sequence ID" value="KAG7392042.1"/>
    <property type="molecule type" value="Genomic_DNA"/>
</dbReference>
<proteinExistence type="predicted"/>
<dbReference type="Proteomes" id="UP000693981">
    <property type="component" value="Unassembled WGS sequence"/>
</dbReference>
<organism evidence="1 2">
    <name type="scientific">Phytophthora boehmeriae</name>
    <dbReference type="NCBI Taxonomy" id="109152"/>
    <lineage>
        <taxon>Eukaryota</taxon>
        <taxon>Sar</taxon>
        <taxon>Stramenopiles</taxon>
        <taxon>Oomycota</taxon>
        <taxon>Peronosporomycetes</taxon>
        <taxon>Peronosporales</taxon>
        <taxon>Peronosporaceae</taxon>
        <taxon>Phytophthora</taxon>
    </lineage>
</organism>
<keyword evidence="2" id="KW-1185">Reference proteome</keyword>
<name>A0A8T1WD67_9STRA</name>
<protein>
    <submittedName>
        <fullName evidence="1">Uncharacterized protein</fullName>
    </submittedName>
</protein>
<accession>A0A8T1WD67</accession>
<comment type="caution">
    <text evidence="1">The sequence shown here is derived from an EMBL/GenBank/DDBJ whole genome shotgun (WGS) entry which is preliminary data.</text>
</comment>
<evidence type="ECO:0000313" key="1">
    <source>
        <dbReference type="EMBL" id="KAG7392042.1"/>
    </source>
</evidence>
<gene>
    <name evidence="1" type="ORF">PHYBOEH_006483</name>
</gene>
<evidence type="ECO:0000313" key="2">
    <source>
        <dbReference type="Proteomes" id="UP000693981"/>
    </source>
</evidence>
<sequence>MNPMSFVLLYPDAAPYIDCLIRTRLATEHDDGLNEAAEVMPGPSSVALPAATTSSYSHALVKQSRVQFEYVVGEDADVARAIGDSDIVFYESLESINPAYLSRIHGQLAEVLRHEKKRMVTFSGRSFNYKPKAKTNFESIVRIYKTAHN</sequence>
<dbReference type="AlphaFoldDB" id="A0A8T1WD67"/>
<reference evidence="1" key="1">
    <citation type="submission" date="2021-02" db="EMBL/GenBank/DDBJ databases">
        <authorList>
            <person name="Palmer J.M."/>
        </authorList>
    </citation>
    <scope>NUCLEOTIDE SEQUENCE</scope>
    <source>
        <strain evidence="1">SCRP23</strain>
    </source>
</reference>